<dbReference type="HOGENOM" id="CLU_1812394_0_0_9"/>
<name>D9SV49_CLOC7</name>
<feature type="transmembrane region" description="Helical" evidence="1">
    <location>
        <begin position="12"/>
        <end position="32"/>
    </location>
</feature>
<keyword evidence="3" id="KW-1185">Reference proteome</keyword>
<dbReference type="InterPro" id="IPR021560">
    <property type="entry name" value="DUF3021"/>
</dbReference>
<dbReference type="KEGG" id="ccb:Clocel_3343"/>
<accession>D9SV49</accession>
<protein>
    <recommendedName>
        <fullName evidence="4">DUF3021 domain-containing protein</fullName>
    </recommendedName>
</protein>
<organism evidence="2 3">
    <name type="scientific">Clostridium cellulovorans (strain ATCC 35296 / DSM 3052 / OCM 3 / 743B)</name>
    <dbReference type="NCBI Taxonomy" id="573061"/>
    <lineage>
        <taxon>Bacteria</taxon>
        <taxon>Bacillati</taxon>
        <taxon>Bacillota</taxon>
        <taxon>Clostridia</taxon>
        <taxon>Eubacteriales</taxon>
        <taxon>Clostridiaceae</taxon>
        <taxon>Clostridium</taxon>
    </lineage>
</organism>
<feature type="transmembrane region" description="Helical" evidence="1">
    <location>
        <begin position="44"/>
        <end position="61"/>
    </location>
</feature>
<keyword evidence="1" id="KW-1133">Transmembrane helix</keyword>
<reference evidence="2 3" key="1">
    <citation type="submission" date="2010-08" db="EMBL/GenBank/DDBJ databases">
        <title>Complete sequence of Clostridium cellulovorans 743B.</title>
        <authorList>
            <consortium name="US DOE Joint Genome Institute"/>
            <person name="Lucas S."/>
            <person name="Copeland A."/>
            <person name="Lapidus A."/>
            <person name="Cheng J.-F."/>
            <person name="Bruce D."/>
            <person name="Goodwin L."/>
            <person name="Pitluck S."/>
            <person name="Chertkov O."/>
            <person name="Detter J.C."/>
            <person name="Han C."/>
            <person name="Tapia R."/>
            <person name="Land M."/>
            <person name="Hauser L."/>
            <person name="Chang Y.-J."/>
            <person name="Jeffries C."/>
            <person name="Kyrpides N."/>
            <person name="Ivanova N."/>
            <person name="Mikhailova N."/>
            <person name="Hemme C.L."/>
            <person name="Woyke T."/>
        </authorList>
    </citation>
    <scope>NUCLEOTIDE SEQUENCE [LARGE SCALE GENOMIC DNA]</scope>
    <source>
        <strain evidence="3">ATCC 35296 / DSM 3052 / OCM 3 / 743B</strain>
    </source>
</reference>
<evidence type="ECO:0000313" key="3">
    <source>
        <dbReference type="Proteomes" id="UP000002730"/>
    </source>
</evidence>
<feature type="transmembrane region" description="Helical" evidence="1">
    <location>
        <begin position="99"/>
        <end position="121"/>
    </location>
</feature>
<dbReference type="Pfam" id="PF11457">
    <property type="entry name" value="DUF3021"/>
    <property type="match status" value="1"/>
</dbReference>
<dbReference type="Proteomes" id="UP000002730">
    <property type="component" value="Chromosome"/>
</dbReference>
<dbReference type="RefSeq" id="WP_010073419.1">
    <property type="nucleotide sequence ID" value="NC_014393.1"/>
</dbReference>
<dbReference type="EMBL" id="CP002160">
    <property type="protein sequence ID" value="ADL53023.1"/>
    <property type="molecule type" value="Genomic_DNA"/>
</dbReference>
<dbReference type="eggNOG" id="ENOG5033MH3">
    <property type="taxonomic scope" value="Bacteria"/>
</dbReference>
<evidence type="ECO:0008006" key="4">
    <source>
        <dbReference type="Google" id="ProtNLM"/>
    </source>
</evidence>
<dbReference type="AlphaFoldDB" id="D9SV49"/>
<evidence type="ECO:0000313" key="2">
    <source>
        <dbReference type="EMBL" id="ADL53023.1"/>
    </source>
</evidence>
<sequence>MNLIEFIKKLIRDFFIIFALIVISLTITRQIFQPNDSIELRDMYIYMICSLIVDLLSLIFYSERSISEKEMWIRRIIHFFVLEAALLILANLVGSISGIGGIVLLQFQIAVIYISVLFISWTYDKKTTDKINEKLKAMRDEL</sequence>
<evidence type="ECO:0000256" key="1">
    <source>
        <dbReference type="SAM" id="Phobius"/>
    </source>
</evidence>
<proteinExistence type="predicted"/>
<keyword evidence="1" id="KW-0812">Transmembrane</keyword>
<gene>
    <name evidence="2" type="ordered locus">Clocel_3343</name>
</gene>
<feature type="transmembrane region" description="Helical" evidence="1">
    <location>
        <begin position="73"/>
        <end position="93"/>
    </location>
</feature>
<keyword evidence="1" id="KW-0472">Membrane</keyword>
<dbReference type="STRING" id="573061.Clocel_3343"/>
<dbReference type="OrthoDB" id="2734858at2"/>